<name>A0AAU9N242_9ASTR</name>
<evidence type="ECO:0000313" key="2">
    <source>
        <dbReference type="EMBL" id="CAH1434438.1"/>
    </source>
</evidence>
<accession>A0AAU9N242</accession>
<comment type="caution">
    <text evidence="2">The sequence shown here is derived from an EMBL/GenBank/DDBJ whole genome shotgun (WGS) entry which is preliminary data.</text>
</comment>
<feature type="compositionally biased region" description="Basic and acidic residues" evidence="1">
    <location>
        <begin position="29"/>
        <end position="41"/>
    </location>
</feature>
<dbReference type="InterPro" id="IPR044688">
    <property type="entry name" value="SCI-1-like"/>
</dbReference>
<organism evidence="2 3">
    <name type="scientific">Lactuca virosa</name>
    <dbReference type="NCBI Taxonomy" id="75947"/>
    <lineage>
        <taxon>Eukaryota</taxon>
        <taxon>Viridiplantae</taxon>
        <taxon>Streptophyta</taxon>
        <taxon>Embryophyta</taxon>
        <taxon>Tracheophyta</taxon>
        <taxon>Spermatophyta</taxon>
        <taxon>Magnoliopsida</taxon>
        <taxon>eudicotyledons</taxon>
        <taxon>Gunneridae</taxon>
        <taxon>Pentapetalae</taxon>
        <taxon>asterids</taxon>
        <taxon>campanulids</taxon>
        <taxon>Asterales</taxon>
        <taxon>Asteraceae</taxon>
        <taxon>Cichorioideae</taxon>
        <taxon>Cichorieae</taxon>
        <taxon>Lactucinae</taxon>
        <taxon>Lactuca</taxon>
    </lineage>
</organism>
<dbReference type="AlphaFoldDB" id="A0AAU9N242"/>
<evidence type="ECO:0000313" key="3">
    <source>
        <dbReference type="Proteomes" id="UP001157418"/>
    </source>
</evidence>
<feature type="compositionally biased region" description="Basic residues" evidence="1">
    <location>
        <begin position="1"/>
        <end position="11"/>
    </location>
</feature>
<evidence type="ECO:0000256" key="1">
    <source>
        <dbReference type="SAM" id="MobiDB-lite"/>
    </source>
</evidence>
<gene>
    <name evidence="2" type="ORF">LVIROSA_LOCUS20958</name>
</gene>
<dbReference type="PANTHER" id="PTHR34117">
    <property type="entry name" value="STYLE CELL-CYCLE INHIBITOR 1"/>
    <property type="match status" value="1"/>
</dbReference>
<dbReference type="PANTHER" id="PTHR34117:SF1">
    <property type="entry name" value="STYLE CELL-CYCLE INHIBITOR 1"/>
    <property type="match status" value="1"/>
</dbReference>
<sequence length="171" mass="20162">MGTDRKLKKKRSPAEFSSEDEGKNKRRRSSETKSDKKERDSHRKHKSHKSSSTKEGKHKHKSKHHKHERRVISNFKELSDADYFSKNNEFATWLKDEKDMFFSDLSSESARKLFAEFIKDWNKQKLDSKYYDGIVTGPRTSHNWKIKVDTKGHDVCGSSCLRRKEVNIIKC</sequence>
<feature type="compositionally biased region" description="Basic residues" evidence="1">
    <location>
        <begin position="42"/>
        <end position="69"/>
    </location>
</feature>
<keyword evidence="3" id="KW-1185">Reference proteome</keyword>
<dbReference type="EMBL" id="CAKMRJ010003563">
    <property type="protein sequence ID" value="CAH1434438.1"/>
    <property type="molecule type" value="Genomic_DNA"/>
</dbReference>
<dbReference type="Proteomes" id="UP001157418">
    <property type="component" value="Unassembled WGS sequence"/>
</dbReference>
<proteinExistence type="predicted"/>
<feature type="region of interest" description="Disordered" evidence="1">
    <location>
        <begin position="1"/>
        <end position="72"/>
    </location>
</feature>
<protein>
    <submittedName>
        <fullName evidence="2">Uncharacterized protein</fullName>
    </submittedName>
</protein>
<reference evidence="2 3" key="1">
    <citation type="submission" date="2022-01" db="EMBL/GenBank/DDBJ databases">
        <authorList>
            <person name="Xiong W."/>
            <person name="Schranz E."/>
        </authorList>
    </citation>
    <scope>NUCLEOTIDE SEQUENCE [LARGE SCALE GENOMIC DNA]</scope>
</reference>